<feature type="compositionally biased region" description="Basic residues" evidence="17">
    <location>
        <begin position="522"/>
        <end position="542"/>
    </location>
</feature>
<feature type="region of interest" description="Disordered" evidence="17">
    <location>
        <begin position="339"/>
        <end position="401"/>
    </location>
</feature>
<evidence type="ECO:0000256" key="2">
    <source>
        <dbReference type="ARBA" id="ARBA00004760"/>
    </source>
</evidence>
<evidence type="ECO:0000256" key="16">
    <source>
        <dbReference type="ARBA" id="ARBA00048930"/>
    </source>
</evidence>
<evidence type="ECO:0000256" key="12">
    <source>
        <dbReference type="ARBA" id="ARBA00023098"/>
    </source>
</evidence>
<evidence type="ECO:0000256" key="18">
    <source>
        <dbReference type="SAM" id="Phobius"/>
    </source>
</evidence>
<evidence type="ECO:0000313" key="19">
    <source>
        <dbReference type="EMBL" id="KAK4249591.1"/>
    </source>
</evidence>
<keyword evidence="10 18" id="KW-1133">Transmembrane helix</keyword>
<dbReference type="CDD" id="cd08939">
    <property type="entry name" value="KDSR-like_SDR_c"/>
    <property type="match status" value="1"/>
</dbReference>
<reference evidence="19" key="1">
    <citation type="journal article" date="2023" name="Mol. Phylogenet. Evol.">
        <title>Genome-scale phylogeny and comparative genomics of the fungal order Sordariales.</title>
        <authorList>
            <person name="Hensen N."/>
            <person name="Bonometti L."/>
            <person name="Westerberg I."/>
            <person name="Brannstrom I.O."/>
            <person name="Guillou S."/>
            <person name="Cros-Aarteil S."/>
            <person name="Calhoun S."/>
            <person name="Haridas S."/>
            <person name="Kuo A."/>
            <person name="Mondo S."/>
            <person name="Pangilinan J."/>
            <person name="Riley R."/>
            <person name="LaButti K."/>
            <person name="Andreopoulos B."/>
            <person name="Lipzen A."/>
            <person name="Chen C."/>
            <person name="Yan M."/>
            <person name="Daum C."/>
            <person name="Ng V."/>
            <person name="Clum A."/>
            <person name="Steindorff A."/>
            <person name="Ohm R.A."/>
            <person name="Martin F."/>
            <person name="Silar P."/>
            <person name="Natvig D.O."/>
            <person name="Lalanne C."/>
            <person name="Gautier V."/>
            <person name="Ament-Velasquez S.L."/>
            <person name="Kruys A."/>
            <person name="Hutchinson M.I."/>
            <person name="Powell A.J."/>
            <person name="Barry K."/>
            <person name="Miller A.N."/>
            <person name="Grigoriev I.V."/>
            <person name="Debuchy R."/>
            <person name="Gladieux P."/>
            <person name="Hiltunen Thoren M."/>
            <person name="Johannesson H."/>
        </authorList>
    </citation>
    <scope>NUCLEOTIDE SEQUENCE</scope>
    <source>
        <strain evidence="19">CBS 359.72</strain>
    </source>
</reference>
<keyword evidence="13 18" id="KW-0472">Membrane</keyword>
<dbReference type="AlphaFoldDB" id="A0AAN7CWY4"/>
<keyword evidence="11" id="KW-0560">Oxidoreductase</keyword>
<evidence type="ECO:0000256" key="10">
    <source>
        <dbReference type="ARBA" id="ARBA00022989"/>
    </source>
</evidence>
<evidence type="ECO:0000256" key="5">
    <source>
        <dbReference type="ARBA" id="ARBA00022692"/>
    </source>
</evidence>
<keyword evidence="20" id="KW-1185">Reference proteome</keyword>
<comment type="caution">
    <text evidence="19">The sequence shown here is derived from an EMBL/GenBank/DDBJ whole genome shotgun (WGS) entry which is preliminary data.</text>
</comment>
<dbReference type="InterPro" id="IPR045022">
    <property type="entry name" value="KDSR-like"/>
</dbReference>
<evidence type="ECO:0000256" key="15">
    <source>
        <dbReference type="ARBA" id="ARBA00044737"/>
    </source>
</evidence>
<evidence type="ECO:0000256" key="1">
    <source>
        <dbReference type="ARBA" id="ARBA00004586"/>
    </source>
</evidence>
<dbReference type="GO" id="GO:0030148">
    <property type="term" value="P:sphingolipid biosynthetic process"/>
    <property type="evidence" value="ECO:0007669"/>
    <property type="project" value="InterPro"/>
</dbReference>
<proteinExistence type="inferred from homology"/>
<evidence type="ECO:0000256" key="6">
    <source>
        <dbReference type="ARBA" id="ARBA00022741"/>
    </source>
</evidence>
<dbReference type="GO" id="GO:0006666">
    <property type="term" value="P:3-keto-sphinganine metabolic process"/>
    <property type="evidence" value="ECO:0007669"/>
    <property type="project" value="InterPro"/>
</dbReference>
<keyword evidence="9" id="KW-0746">Sphingolipid metabolism</keyword>
<feature type="transmembrane region" description="Helical" evidence="18">
    <location>
        <begin position="12"/>
        <end position="32"/>
    </location>
</feature>
<comment type="pathway">
    <text evidence="3">Sphingolipid metabolism.</text>
</comment>
<dbReference type="EMBL" id="MU857621">
    <property type="protein sequence ID" value="KAK4249591.1"/>
    <property type="molecule type" value="Genomic_DNA"/>
</dbReference>
<evidence type="ECO:0000256" key="13">
    <source>
        <dbReference type="ARBA" id="ARBA00023136"/>
    </source>
</evidence>
<evidence type="ECO:0000256" key="9">
    <source>
        <dbReference type="ARBA" id="ARBA00022919"/>
    </source>
</evidence>
<dbReference type="Pfam" id="PF00106">
    <property type="entry name" value="adh_short"/>
    <property type="match status" value="1"/>
</dbReference>
<feature type="region of interest" description="Disordered" evidence="17">
    <location>
        <begin position="514"/>
        <end position="564"/>
    </location>
</feature>
<evidence type="ECO:0000256" key="4">
    <source>
        <dbReference type="ARBA" id="ARBA00006484"/>
    </source>
</evidence>
<dbReference type="SUPFAM" id="SSF51735">
    <property type="entry name" value="NAD(P)-binding Rossmann-fold domains"/>
    <property type="match status" value="1"/>
</dbReference>
<evidence type="ECO:0000256" key="8">
    <source>
        <dbReference type="ARBA" id="ARBA00022857"/>
    </source>
</evidence>
<evidence type="ECO:0000256" key="7">
    <source>
        <dbReference type="ARBA" id="ARBA00022824"/>
    </source>
</evidence>
<comment type="similarity">
    <text evidence="4">Belongs to the short-chain dehydrogenases/reductases (SDR) family.</text>
</comment>
<keyword evidence="6" id="KW-0547">Nucleotide-binding</keyword>
<dbReference type="Proteomes" id="UP001303647">
    <property type="component" value="Unassembled WGS sequence"/>
</dbReference>
<gene>
    <name evidence="19" type="ORF">C7999DRAFT_12519</name>
</gene>
<sequence length="798" mass="85461">MDTLQRLGIPLPIATGALGLVVALIAAMGLFGRKNHMPVEGRTVLITGASEGMGRSAAIQLAAKGAHIILVARNVGRLEEALADVKAAAASPSTQRFTYISADVSEHEYASRVVAEAIAWNGGRSPDIVWCVAGMSTPLLWTDDGALAAARRNMDVNYFGSADMSRAILREWLDPANSTGPGAEPKHIIFTASVLALFAIVGYGPYTPSKWALRGLADTLAMEVNLYPDNPVKVHVVYPATIVSPGLERENKTKPAITLELEKDDPPETPDTVARRAIAGLERGEYFVALSFLGNLMRCGVMGGSPRNNWVWDTLVGWFVPVIYFFVLRIMNGQVRGWTKTHGHPSKSAAKATYHQEPLRGTVSISRPGTSMTSSVIRSQRGRSNKVTKPGPPQRGRTPRQVAAHLAAHDDHAHNHGLPDDLKADPGSVFDDVRMGADDYAAAAAAAAVMDTDLTEDAHGEAEAEADMDDGSGAGAPSGMPHVDLTAANILANGGAGPPATAMSQPVQEQLQEMQQNLAHAHQQHQHSHQHQHQQQHQHQHQHQPPAQMGASQQMQPGHQPMDQPMVKTTEELARDSGYGELNVESALAKRLAREPGQRLAQQRRPEQVLNLARRSNVEALFAHIAGEPARVPCKNCHKGHGPWTSCIVVDGQMCGSCANCWFNASGARCSFHETRNPQAVPQHPAILPATTAGLASDPTYRFAAPTHPLLQSHGSAMGGVAHSGGLLINNPLLQQMVNRAMVEVRAADKATRQLIQIEIAAKQLALHIVECEEMVNGQEQAGGPVPGQQVMGDDSGA</sequence>
<keyword evidence="5 18" id="KW-0812">Transmembrane</keyword>
<dbReference type="InterPro" id="IPR036291">
    <property type="entry name" value="NAD(P)-bd_dom_sf"/>
</dbReference>
<feature type="compositionally biased region" description="Polar residues" evidence="17">
    <location>
        <begin position="363"/>
        <end position="378"/>
    </location>
</feature>
<reference evidence="19" key="2">
    <citation type="submission" date="2023-05" db="EMBL/GenBank/DDBJ databases">
        <authorList>
            <consortium name="Lawrence Berkeley National Laboratory"/>
            <person name="Steindorff A."/>
            <person name="Hensen N."/>
            <person name="Bonometti L."/>
            <person name="Westerberg I."/>
            <person name="Brannstrom I.O."/>
            <person name="Guillou S."/>
            <person name="Cros-Aarteil S."/>
            <person name="Calhoun S."/>
            <person name="Haridas S."/>
            <person name="Kuo A."/>
            <person name="Mondo S."/>
            <person name="Pangilinan J."/>
            <person name="Riley R."/>
            <person name="Labutti K."/>
            <person name="Andreopoulos B."/>
            <person name="Lipzen A."/>
            <person name="Chen C."/>
            <person name="Yanf M."/>
            <person name="Daum C."/>
            <person name="Ng V."/>
            <person name="Clum A."/>
            <person name="Ohm R."/>
            <person name="Martin F."/>
            <person name="Silar P."/>
            <person name="Natvig D."/>
            <person name="Lalanne C."/>
            <person name="Gautier V."/>
            <person name="Ament-Velasquez S.L."/>
            <person name="Kruys A."/>
            <person name="Hutchinson M.I."/>
            <person name="Powell A.J."/>
            <person name="Barry K."/>
            <person name="Miller A.N."/>
            <person name="Grigoriev I.V."/>
            <person name="Debuchy R."/>
            <person name="Gladieux P."/>
            <person name="Thoren M.H."/>
            <person name="Johannesson H."/>
        </authorList>
    </citation>
    <scope>NUCLEOTIDE SEQUENCE</scope>
    <source>
        <strain evidence="19">CBS 359.72</strain>
    </source>
</reference>
<dbReference type="InterPro" id="IPR002347">
    <property type="entry name" value="SDR_fam"/>
</dbReference>
<feature type="region of interest" description="Disordered" evidence="17">
    <location>
        <begin position="458"/>
        <end position="482"/>
    </location>
</feature>
<comment type="catalytic activity">
    <reaction evidence="16">
        <text>sphinganine + NADP(+) = 3-oxosphinganine + NADPH + H(+)</text>
        <dbReference type="Rhea" id="RHEA:22640"/>
        <dbReference type="ChEBI" id="CHEBI:15378"/>
        <dbReference type="ChEBI" id="CHEBI:57783"/>
        <dbReference type="ChEBI" id="CHEBI:57817"/>
        <dbReference type="ChEBI" id="CHEBI:58299"/>
        <dbReference type="ChEBI" id="CHEBI:58349"/>
        <dbReference type="EC" id="1.1.1.102"/>
    </reaction>
    <physiologicalReaction direction="right-to-left" evidence="16">
        <dbReference type="Rhea" id="RHEA:22642"/>
    </physiologicalReaction>
</comment>
<evidence type="ECO:0000256" key="17">
    <source>
        <dbReference type="SAM" id="MobiDB-lite"/>
    </source>
</evidence>
<evidence type="ECO:0000256" key="3">
    <source>
        <dbReference type="ARBA" id="ARBA00004991"/>
    </source>
</evidence>
<dbReference type="PRINTS" id="PR00081">
    <property type="entry name" value="GDHRDH"/>
</dbReference>
<dbReference type="PANTHER" id="PTHR43550:SF3">
    <property type="entry name" value="3-KETODIHYDROSPHINGOSINE REDUCTASE"/>
    <property type="match status" value="1"/>
</dbReference>
<accession>A0AAN7CWY4</accession>
<dbReference type="EC" id="1.1.1.102" evidence="14"/>
<dbReference type="GO" id="GO:0005789">
    <property type="term" value="C:endoplasmic reticulum membrane"/>
    <property type="evidence" value="ECO:0007669"/>
    <property type="project" value="UniProtKB-SubCell"/>
</dbReference>
<comment type="pathway">
    <text evidence="2">Lipid metabolism; sphingolipid metabolism.</text>
</comment>
<dbReference type="InterPro" id="IPR022190">
    <property type="entry name" value="DUF3716"/>
</dbReference>
<evidence type="ECO:0000256" key="11">
    <source>
        <dbReference type="ARBA" id="ARBA00023002"/>
    </source>
</evidence>
<dbReference type="Gene3D" id="3.40.50.720">
    <property type="entry name" value="NAD(P)-binding Rossmann-like Domain"/>
    <property type="match status" value="1"/>
</dbReference>
<name>A0AAN7CWY4_9PEZI</name>
<evidence type="ECO:0000256" key="14">
    <source>
        <dbReference type="ARBA" id="ARBA00026112"/>
    </source>
</evidence>
<organism evidence="19 20">
    <name type="scientific">Corynascus novoguineensis</name>
    <dbReference type="NCBI Taxonomy" id="1126955"/>
    <lineage>
        <taxon>Eukaryota</taxon>
        <taxon>Fungi</taxon>
        <taxon>Dikarya</taxon>
        <taxon>Ascomycota</taxon>
        <taxon>Pezizomycotina</taxon>
        <taxon>Sordariomycetes</taxon>
        <taxon>Sordariomycetidae</taxon>
        <taxon>Sordariales</taxon>
        <taxon>Chaetomiaceae</taxon>
        <taxon>Corynascus</taxon>
    </lineage>
</organism>
<comment type="subcellular location">
    <subcellularLocation>
        <location evidence="1">Endoplasmic reticulum membrane</location>
    </subcellularLocation>
</comment>
<keyword evidence="8" id="KW-0521">NADP</keyword>
<dbReference type="PANTHER" id="PTHR43550">
    <property type="entry name" value="3-KETODIHYDROSPHINGOSINE REDUCTASE"/>
    <property type="match status" value="1"/>
</dbReference>
<dbReference type="Pfam" id="PF12511">
    <property type="entry name" value="DUF3716"/>
    <property type="match status" value="1"/>
</dbReference>
<keyword evidence="7" id="KW-0256">Endoplasmic reticulum</keyword>
<keyword evidence="12" id="KW-0443">Lipid metabolism</keyword>
<comment type="function">
    <text evidence="15">Catalyzes the reduction of 3'-oxosphinganine (3-ketodihydrosphingosine/KDS) to sphinganine (dihydrosphingosine/DHS), the second step of de novo sphingolipid biosynthesis.</text>
</comment>
<dbReference type="GO" id="GO:0000166">
    <property type="term" value="F:nucleotide binding"/>
    <property type="evidence" value="ECO:0007669"/>
    <property type="project" value="UniProtKB-KW"/>
</dbReference>
<dbReference type="FunFam" id="3.40.50.720:FF:000456">
    <property type="entry name" value="3-ketodihydrosphingosine reductase tsc10"/>
    <property type="match status" value="1"/>
</dbReference>
<evidence type="ECO:0000313" key="20">
    <source>
        <dbReference type="Proteomes" id="UP001303647"/>
    </source>
</evidence>
<dbReference type="GO" id="GO:0047560">
    <property type="term" value="F:3-dehydrosphinganine reductase activity"/>
    <property type="evidence" value="ECO:0007669"/>
    <property type="project" value="UniProtKB-EC"/>
</dbReference>
<protein>
    <recommendedName>
        <fullName evidence="14">3-dehydrosphinganine reductase</fullName>
        <ecNumber evidence="14">1.1.1.102</ecNumber>
    </recommendedName>
</protein>